<reference evidence="1 2" key="1">
    <citation type="submission" date="2013-06" db="EMBL/GenBank/DDBJ databases">
        <title>Whole genome shotgun sequence of Bacillus selenatarsenatis SF-1.</title>
        <authorList>
            <person name="Kuroda M."/>
            <person name="Sei K."/>
            <person name="Yamashita M."/>
            <person name="Ike M."/>
        </authorList>
    </citation>
    <scope>NUCLEOTIDE SEQUENCE [LARGE SCALE GENOMIC DNA]</scope>
    <source>
        <strain evidence="1 2">SF-1</strain>
    </source>
</reference>
<comment type="caution">
    <text evidence="1">The sequence shown here is derived from an EMBL/GenBank/DDBJ whole genome shotgun (WGS) entry which is preliminary data.</text>
</comment>
<gene>
    <name evidence="1" type="ORF">SAMD00020551_1521</name>
</gene>
<keyword evidence="2" id="KW-1185">Reference proteome</keyword>
<evidence type="ECO:0000313" key="2">
    <source>
        <dbReference type="Proteomes" id="UP000031014"/>
    </source>
</evidence>
<accession>A0A0A8X2C4</accession>
<sequence>MTSLGGPKRLEGLGAGAGLRKLPEVIHTSITFKFLND</sequence>
<dbReference type="Proteomes" id="UP000031014">
    <property type="component" value="Unassembled WGS sequence"/>
</dbReference>
<proteinExistence type="predicted"/>
<protein>
    <submittedName>
        <fullName evidence="1">Uncharacterized protein</fullName>
    </submittedName>
</protein>
<dbReference type="EMBL" id="BASE01000031">
    <property type="protein sequence ID" value="GAM13379.1"/>
    <property type="molecule type" value="Genomic_DNA"/>
</dbReference>
<name>A0A0A8X2C4_MESS1</name>
<organism evidence="1 2">
    <name type="scientific">Mesobacillus selenatarsenatis (strain DSM 18680 / JCM 14380 / FERM P-15431 / SF-1)</name>
    <dbReference type="NCBI Taxonomy" id="1321606"/>
    <lineage>
        <taxon>Bacteria</taxon>
        <taxon>Bacillati</taxon>
        <taxon>Bacillota</taxon>
        <taxon>Bacilli</taxon>
        <taxon>Bacillales</taxon>
        <taxon>Bacillaceae</taxon>
        <taxon>Mesobacillus</taxon>
    </lineage>
</organism>
<evidence type="ECO:0000313" key="1">
    <source>
        <dbReference type="EMBL" id="GAM13379.1"/>
    </source>
</evidence>
<dbReference type="AlphaFoldDB" id="A0A0A8X2C4"/>